<evidence type="ECO:0000313" key="17">
    <source>
        <dbReference type="EMBL" id="KAJ8317318.1"/>
    </source>
</evidence>
<evidence type="ECO:0000256" key="12">
    <source>
        <dbReference type="ARBA" id="ARBA00023319"/>
    </source>
</evidence>
<evidence type="ECO:0000256" key="7">
    <source>
        <dbReference type="ARBA" id="ARBA00022989"/>
    </source>
</evidence>
<evidence type="ECO:0000256" key="14">
    <source>
        <dbReference type="SAM" id="Phobius"/>
    </source>
</evidence>
<dbReference type="EMBL" id="JARBDR010000246">
    <property type="protein sequence ID" value="KAJ8317318.1"/>
    <property type="molecule type" value="Genomic_DNA"/>
</dbReference>
<keyword evidence="11" id="KW-0325">Glycoprotein</keyword>
<dbReference type="SUPFAM" id="SSF56112">
    <property type="entry name" value="Protein kinase-like (PK-like)"/>
    <property type="match status" value="1"/>
</dbReference>
<dbReference type="Gene3D" id="3.30.200.20">
    <property type="entry name" value="Phosphorylase Kinase, domain 1"/>
    <property type="match status" value="1"/>
</dbReference>
<keyword evidence="9" id="KW-1015">Disulfide bond</keyword>
<dbReference type="InterPro" id="IPR003598">
    <property type="entry name" value="Ig_sub2"/>
</dbReference>
<dbReference type="SMART" id="SM00408">
    <property type="entry name" value="IGc2"/>
    <property type="match status" value="1"/>
</dbReference>
<feature type="domain" description="Protein kinase" evidence="15">
    <location>
        <begin position="265"/>
        <end position="380"/>
    </location>
</feature>
<feature type="domain" description="Ig-like" evidence="16">
    <location>
        <begin position="39"/>
        <end position="138"/>
    </location>
</feature>
<keyword evidence="5 13" id="KW-0547">Nucleotide-binding</keyword>
<dbReference type="EC" id="2.7.10.1" evidence="2"/>
<evidence type="ECO:0000256" key="11">
    <source>
        <dbReference type="ARBA" id="ARBA00023180"/>
    </source>
</evidence>
<evidence type="ECO:0000256" key="1">
    <source>
        <dbReference type="ARBA" id="ARBA00004167"/>
    </source>
</evidence>
<dbReference type="Gene3D" id="2.60.40.10">
    <property type="entry name" value="Immunoglobulins"/>
    <property type="match status" value="2"/>
</dbReference>
<dbReference type="InterPro" id="IPR007110">
    <property type="entry name" value="Ig-like_dom"/>
</dbReference>
<evidence type="ECO:0000256" key="8">
    <source>
        <dbReference type="ARBA" id="ARBA00023136"/>
    </source>
</evidence>
<dbReference type="Proteomes" id="UP001217089">
    <property type="component" value="Unassembled WGS sequence"/>
</dbReference>
<reference evidence="17 18" key="1">
    <citation type="submission" date="2022-12" db="EMBL/GenBank/DDBJ databases">
        <title>Chromosome-level genome of Tegillarca granosa.</title>
        <authorList>
            <person name="Kim J."/>
        </authorList>
    </citation>
    <scope>NUCLEOTIDE SEQUENCE [LARGE SCALE GENOMIC DNA]</scope>
    <source>
        <strain evidence="17">Teg-2019</strain>
        <tissue evidence="17">Adductor muscle</tissue>
    </source>
</reference>
<evidence type="ECO:0000259" key="15">
    <source>
        <dbReference type="PROSITE" id="PS50011"/>
    </source>
</evidence>
<dbReference type="InterPro" id="IPR001245">
    <property type="entry name" value="Ser-Thr/Tyr_kinase_cat_dom"/>
</dbReference>
<dbReference type="PIRSF" id="PIRSF000615">
    <property type="entry name" value="TyrPK_CSF1-R"/>
    <property type="match status" value="1"/>
</dbReference>
<dbReference type="PANTHER" id="PTHR24416:SF550">
    <property type="entry name" value="FIBROBLAST GROWTH FACTOR RECEPTOR HOMOLOG 1-RELATED"/>
    <property type="match status" value="1"/>
</dbReference>
<dbReference type="InterPro" id="IPR011009">
    <property type="entry name" value="Kinase-like_dom_sf"/>
</dbReference>
<feature type="binding site" evidence="13">
    <location>
        <position position="299"/>
    </location>
    <ligand>
        <name>ATP</name>
        <dbReference type="ChEBI" id="CHEBI:30616"/>
    </ligand>
</feature>
<keyword evidence="4" id="KW-0732">Signal</keyword>
<dbReference type="Pfam" id="PF07714">
    <property type="entry name" value="PK_Tyr_Ser-Thr"/>
    <property type="match status" value="1"/>
</dbReference>
<keyword evidence="12" id="KW-0393">Immunoglobulin domain</keyword>
<keyword evidence="10" id="KW-0675">Receptor</keyword>
<evidence type="ECO:0000256" key="9">
    <source>
        <dbReference type="ARBA" id="ARBA00023157"/>
    </source>
</evidence>
<evidence type="ECO:0000259" key="16">
    <source>
        <dbReference type="PROSITE" id="PS50835"/>
    </source>
</evidence>
<keyword evidence="3 14" id="KW-0812">Transmembrane</keyword>
<keyword evidence="18" id="KW-1185">Reference proteome</keyword>
<dbReference type="InterPro" id="IPR036179">
    <property type="entry name" value="Ig-like_dom_sf"/>
</dbReference>
<evidence type="ECO:0000256" key="4">
    <source>
        <dbReference type="ARBA" id="ARBA00022729"/>
    </source>
</evidence>
<evidence type="ECO:0000256" key="6">
    <source>
        <dbReference type="ARBA" id="ARBA00022840"/>
    </source>
</evidence>
<comment type="subcellular location">
    <subcellularLocation>
        <location evidence="1">Membrane</location>
        <topology evidence="1">Single-pass membrane protein</topology>
    </subcellularLocation>
</comment>
<evidence type="ECO:0000256" key="5">
    <source>
        <dbReference type="ARBA" id="ARBA00022741"/>
    </source>
</evidence>
<evidence type="ECO:0000256" key="2">
    <source>
        <dbReference type="ARBA" id="ARBA00011902"/>
    </source>
</evidence>
<keyword evidence="8 14" id="KW-0472">Membrane</keyword>
<gene>
    <name evidence="17" type="ORF">KUTeg_005222</name>
</gene>
<evidence type="ECO:0000256" key="13">
    <source>
        <dbReference type="PROSITE-ProRule" id="PRU10141"/>
    </source>
</evidence>
<dbReference type="SMART" id="SM00219">
    <property type="entry name" value="TyrKc"/>
    <property type="match status" value="1"/>
</dbReference>
<feature type="transmembrane region" description="Helical" evidence="14">
    <location>
        <begin position="164"/>
        <end position="188"/>
    </location>
</feature>
<dbReference type="PROSITE" id="PS50835">
    <property type="entry name" value="IG_LIKE"/>
    <property type="match status" value="1"/>
</dbReference>
<evidence type="ECO:0000256" key="3">
    <source>
        <dbReference type="ARBA" id="ARBA00022692"/>
    </source>
</evidence>
<dbReference type="SUPFAM" id="SSF48726">
    <property type="entry name" value="Immunoglobulin"/>
    <property type="match status" value="2"/>
</dbReference>
<protein>
    <recommendedName>
        <fullName evidence="2">receptor protein-tyrosine kinase</fullName>
        <ecNumber evidence="2">2.7.10.1</ecNumber>
    </recommendedName>
</protein>
<sequence>MDDLSKRDNGVYRCEVKNKHGNISWTYTLEVIDRKLREPVIDGPKNTSVTFGKNVTLHCRIVFSESQPHIQWLKHYTVNDSYLSPSGEPYVNLLQQSTINITNPEYLYLYNVTYENAGWYTCLVSDALGRTYESAWLEVREPRIDLKEPRESAQSQTKHPKETITIIITSSLCGVLVIVIVLLTVVCYRRYKYRKLNYRSVKRVIVMKPNEIYYPNKGSLDGQPLVIPQVRIEPFNRRRLSSDLTMVSEYDLPLDKNWEFSREKLAIGKPLGEGAFGLVMKADARGINPKVSNTTVAVKMLKEDATDRELTDLIQEMEVMKVIGSHKNIINLLGCCTQNGPLYVIVEFAPNGNLRDFLRSRRPPLTGYEKPMLDYESVDT</sequence>
<dbReference type="InterPro" id="IPR017441">
    <property type="entry name" value="Protein_kinase_ATP_BS"/>
</dbReference>
<keyword evidence="7 14" id="KW-1133">Transmembrane helix</keyword>
<proteinExistence type="predicted"/>
<name>A0ABQ9FJ45_TEGGR</name>
<dbReference type="InterPro" id="IPR013783">
    <property type="entry name" value="Ig-like_fold"/>
</dbReference>
<dbReference type="Pfam" id="PF13927">
    <property type="entry name" value="Ig_3"/>
    <property type="match status" value="1"/>
</dbReference>
<dbReference type="InterPro" id="IPR003599">
    <property type="entry name" value="Ig_sub"/>
</dbReference>
<organism evidence="17 18">
    <name type="scientific">Tegillarca granosa</name>
    <name type="common">Malaysian cockle</name>
    <name type="synonym">Anadara granosa</name>
    <dbReference type="NCBI Taxonomy" id="220873"/>
    <lineage>
        <taxon>Eukaryota</taxon>
        <taxon>Metazoa</taxon>
        <taxon>Spiralia</taxon>
        <taxon>Lophotrochozoa</taxon>
        <taxon>Mollusca</taxon>
        <taxon>Bivalvia</taxon>
        <taxon>Autobranchia</taxon>
        <taxon>Pteriomorphia</taxon>
        <taxon>Arcoida</taxon>
        <taxon>Arcoidea</taxon>
        <taxon>Arcidae</taxon>
        <taxon>Tegillarca</taxon>
    </lineage>
</organism>
<dbReference type="PANTHER" id="PTHR24416">
    <property type="entry name" value="TYROSINE-PROTEIN KINASE RECEPTOR"/>
    <property type="match status" value="1"/>
</dbReference>
<dbReference type="InterPro" id="IPR050122">
    <property type="entry name" value="RTK"/>
</dbReference>
<comment type="caution">
    <text evidence="17">The sequence shown here is derived from an EMBL/GenBank/DDBJ whole genome shotgun (WGS) entry which is preliminary data.</text>
</comment>
<accession>A0ABQ9FJ45</accession>
<keyword evidence="6 13" id="KW-0067">ATP-binding</keyword>
<dbReference type="InterPro" id="IPR020635">
    <property type="entry name" value="Tyr_kinase_cat_dom"/>
</dbReference>
<evidence type="ECO:0000313" key="18">
    <source>
        <dbReference type="Proteomes" id="UP001217089"/>
    </source>
</evidence>
<dbReference type="PROSITE" id="PS00107">
    <property type="entry name" value="PROTEIN_KINASE_ATP"/>
    <property type="match status" value="1"/>
</dbReference>
<dbReference type="InterPro" id="IPR000719">
    <property type="entry name" value="Prot_kinase_dom"/>
</dbReference>
<dbReference type="SMART" id="SM00409">
    <property type="entry name" value="IG"/>
    <property type="match status" value="1"/>
</dbReference>
<evidence type="ECO:0000256" key="10">
    <source>
        <dbReference type="ARBA" id="ARBA00023170"/>
    </source>
</evidence>
<dbReference type="PROSITE" id="PS50011">
    <property type="entry name" value="PROTEIN_KINASE_DOM"/>
    <property type="match status" value="1"/>
</dbReference>